<dbReference type="InterPro" id="IPR013083">
    <property type="entry name" value="Znf_RING/FYVE/PHD"/>
</dbReference>
<feature type="domain" description="RING-type" evidence="2">
    <location>
        <begin position="219"/>
        <end position="257"/>
    </location>
</feature>
<gene>
    <name evidence="3" type="ORF">VitviT2T_014678</name>
</gene>
<keyword evidence="4" id="KW-1185">Reference proteome</keyword>
<accession>A0ABY9CMW0</accession>
<dbReference type="EMBL" id="CP126657">
    <property type="protein sequence ID" value="WJZ95947.1"/>
    <property type="molecule type" value="Genomic_DNA"/>
</dbReference>
<dbReference type="SMART" id="SM00184">
    <property type="entry name" value="RING"/>
    <property type="match status" value="1"/>
</dbReference>
<dbReference type="PROSITE" id="PS50089">
    <property type="entry name" value="ZF_RING_2"/>
    <property type="match status" value="1"/>
</dbReference>
<evidence type="ECO:0000313" key="4">
    <source>
        <dbReference type="Proteomes" id="UP001227230"/>
    </source>
</evidence>
<dbReference type="Pfam" id="PF13920">
    <property type="entry name" value="zf-C3HC4_3"/>
    <property type="match status" value="1"/>
</dbReference>
<evidence type="ECO:0000313" key="3">
    <source>
        <dbReference type="EMBL" id="WJZ95947.1"/>
    </source>
</evidence>
<organism evidence="3 4">
    <name type="scientific">Vitis vinifera</name>
    <name type="common">Grape</name>
    <dbReference type="NCBI Taxonomy" id="29760"/>
    <lineage>
        <taxon>Eukaryota</taxon>
        <taxon>Viridiplantae</taxon>
        <taxon>Streptophyta</taxon>
        <taxon>Embryophyta</taxon>
        <taxon>Tracheophyta</taxon>
        <taxon>Spermatophyta</taxon>
        <taxon>Magnoliopsida</taxon>
        <taxon>eudicotyledons</taxon>
        <taxon>Gunneridae</taxon>
        <taxon>Pentapetalae</taxon>
        <taxon>rosids</taxon>
        <taxon>Vitales</taxon>
        <taxon>Vitaceae</taxon>
        <taxon>Viteae</taxon>
        <taxon>Vitis</taxon>
    </lineage>
</organism>
<keyword evidence="1" id="KW-0479">Metal-binding</keyword>
<name>A0ABY9CMW0_VITVI</name>
<proteinExistence type="predicted"/>
<dbReference type="InterPro" id="IPR001841">
    <property type="entry name" value="Znf_RING"/>
</dbReference>
<keyword evidence="1" id="KW-0862">Zinc</keyword>
<evidence type="ECO:0000256" key="1">
    <source>
        <dbReference type="PROSITE-ProRule" id="PRU00175"/>
    </source>
</evidence>
<dbReference type="SUPFAM" id="SSF57850">
    <property type="entry name" value="RING/U-box"/>
    <property type="match status" value="1"/>
</dbReference>
<dbReference type="CDD" id="cd16449">
    <property type="entry name" value="RING-HC"/>
    <property type="match status" value="1"/>
</dbReference>
<evidence type="ECO:0000259" key="2">
    <source>
        <dbReference type="PROSITE" id="PS50089"/>
    </source>
</evidence>
<reference evidence="3 4" key="1">
    <citation type="journal article" date="2023" name="Hortic Res">
        <title>The complete reference genome for grapevine (Vitis vinifera L.) genetics and breeding.</title>
        <authorList>
            <person name="Shi X."/>
            <person name="Cao S."/>
            <person name="Wang X."/>
            <person name="Huang S."/>
            <person name="Wang Y."/>
            <person name="Liu Z."/>
            <person name="Liu W."/>
            <person name="Leng X."/>
            <person name="Peng Y."/>
            <person name="Wang N."/>
            <person name="Wang Y."/>
            <person name="Ma Z."/>
            <person name="Xu X."/>
            <person name="Zhang F."/>
            <person name="Xue H."/>
            <person name="Zhong H."/>
            <person name="Wang Y."/>
            <person name="Zhang K."/>
            <person name="Velt A."/>
            <person name="Avia K."/>
            <person name="Holtgrawe D."/>
            <person name="Grimplet J."/>
            <person name="Matus J.T."/>
            <person name="Ware D."/>
            <person name="Wu X."/>
            <person name="Wang H."/>
            <person name="Liu C."/>
            <person name="Fang Y."/>
            <person name="Rustenholz C."/>
            <person name="Cheng Z."/>
            <person name="Xiao H."/>
            <person name="Zhou Y."/>
        </authorList>
    </citation>
    <scope>NUCLEOTIDE SEQUENCE [LARGE SCALE GENOMIC DNA]</scope>
    <source>
        <strain evidence="4">cv. Pinot noir / PN40024</strain>
        <tissue evidence="3">Leaf</tissue>
    </source>
</reference>
<dbReference type="PANTHER" id="PTHR46629">
    <property type="entry name" value="OS01G0917900 PROTEIN"/>
    <property type="match status" value="1"/>
</dbReference>
<keyword evidence="1" id="KW-0863">Zinc-finger</keyword>
<sequence length="267" mass="29045">MDEAGQLVGVISDCMYSSSDPFFFMISGKKNSWVCVRMNGNGENSLVRLQEARTLLWFLREEMDGLDRIGRWRSIKRRLGFKKMSCCGASWGFRPSTMTVREDDNDDDDGVQAQAQAQSMAQAQEEVGQASPGISPDRGCVGEAPVSPRMNLATALAAERQMRAAQDVATVAVGPTNGGTSEGAPGTPLRVSLLRLLEESDGGDGEMEKERGAGSDQLCCVCMGRKKGAAFIPCGHTFCRVCSRELWLNRGSCPLCNRSILEILDIF</sequence>
<dbReference type="Gene3D" id="3.30.40.10">
    <property type="entry name" value="Zinc/RING finger domain, C3HC4 (zinc finger)"/>
    <property type="match status" value="1"/>
</dbReference>
<dbReference type="Proteomes" id="UP001227230">
    <property type="component" value="Chromosome 10"/>
</dbReference>
<protein>
    <recommendedName>
        <fullName evidence="2">RING-type domain-containing protein</fullName>
    </recommendedName>
</protein>